<dbReference type="InterPro" id="IPR000300">
    <property type="entry name" value="IPPc"/>
</dbReference>
<accession>A0ABD1SV95</accession>
<reference evidence="6" key="1">
    <citation type="submission" date="2024-07" db="EMBL/GenBank/DDBJ databases">
        <title>Two chromosome-level genome assemblies of Korean endemic species Abeliophyllum distichum and Forsythia ovata (Oleaceae).</title>
        <authorList>
            <person name="Jang H."/>
        </authorList>
    </citation>
    <scope>NUCLEOTIDE SEQUENCE [LARGE SCALE GENOMIC DNA]</scope>
</reference>
<dbReference type="FunFam" id="3.60.10.10:FF:000038">
    <property type="entry name" value="type IV inositol polyphosphate 5-phosphatase 3"/>
    <property type="match status" value="1"/>
</dbReference>
<dbReference type="SMART" id="SM00128">
    <property type="entry name" value="IPPc"/>
    <property type="match status" value="1"/>
</dbReference>
<keyword evidence="6" id="KW-1185">Reference proteome</keyword>
<feature type="region of interest" description="Disordered" evidence="3">
    <location>
        <begin position="94"/>
        <end position="126"/>
    </location>
</feature>
<feature type="compositionally biased region" description="Acidic residues" evidence="3">
    <location>
        <begin position="101"/>
        <end position="110"/>
    </location>
</feature>
<dbReference type="Gene3D" id="3.60.10.10">
    <property type="entry name" value="Endonuclease/exonuclease/phosphatase"/>
    <property type="match status" value="2"/>
</dbReference>
<dbReference type="AlphaFoldDB" id="A0ABD1SV95"/>
<dbReference type="Proteomes" id="UP001604336">
    <property type="component" value="Unassembled WGS sequence"/>
</dbReference>
<evidence type="ECO:0000259" key="4">
    <source>
        <dbReference type="SMART" id="SM00128"/>
    </source>
</evidence>
<comment type="caution">
    <text evidence="5">The sequence shown here is derived from an EMBL/GenBank/DDBJ whole genome shotgun (WGS) entry which is preliminary data.</text>
</comment>
<dbReference type="InterPro" id="IPR045849">
    <property type="entry name" value="IP5P_plant"/>
</dbReference>
<dbReference type="Pfam" id="PF22669">
    <property type="entry name" value="Exo_endo_phos2"/>
    <property type="match status" value="2"/>
</dbReference>
<dbReference type="GO" id="GO:0016787">
    <property type="term" value="F:hydrolase activity"/>
    <property type="evidence" value="ECO:0007669"/>
    <property type="project" value="UniProtKB-KW"/>
</dbReference>
<proteinExistence type="inferred from homology"/>
<organism evidence="5 6">
    <name type="scientific">Abeliophyllum distichum</name>
    <dbReference type="NCBI Taxonomy" id="126358"/>
    <lineage>
        <taxon>Eukaryota</taxon>
        <taxon>Viridiplantae</taxon>
        <taxon>Streptophyta</taxon>
        <taxon>Embryophyta</taxon>
        <taxon>Tracheophyta</taxon>
        <taxon>Spermatophyta</taxon>
        <taxon>Magnoliopsida</taxon>
        <taxon>eudicotyledons</taxon>
        <taxon>Gunneridae</taxon>
        <taxon>Pentapetalae</taxon>
        <taxon>asterids</taxon>
        <taxon>lamiids</taxon>
        <taxon>Lamiales</taxon>
        <taxon>Oleaceae</taxon>
        <taxon>Forsythieae</taxon>
        <taxon>Abeliophyllum</taxon>
    </lineage>
</organism>
<name>A0ABD1SV95_9LAMI</name>
<dbReference type="PANTHER" id="PTHR45666">
    <property type="entry name" value="TYPE IV INOSITOL POLYPHOSPHATE 5-PHOSPHATASE 9"/>
    <property type="match status" value="1"/>
</dbReference>
<sequence length="714" mass="81905">MFCTKKDVQRVLFIEYEGLERRGGEPNRATLQKDMYVHANLCDRMVLSGCDRKTTICLSMKKQNTTGRRHPQPELFWPRVVVRKWLNITAKNSDYSADSDSGSDSDEESCDWPRESRFKKDKSDELQIDADAMHPIPEALPRLRRRNSETFRAQYINTKKIRICAATWNVGGRVPPDDLDLDDWLDINEPADLYVIGLQEIIPLNAGNIFGAEDSRPVSKWENIIRENLYRIPPQTKFKGYSDPASPSRFKPSEDAPDIEDEILLESDSDLEEIYPLDEEQNNPHEIKDGMVGGDNFVDADALVSNKNDILGISVDHEQQQLYSPKKLDRLNCFRTDDSEENAEPPTTHYTNKLIKTLSGTERIGLSWPELPLYLLAQHGLKRPNSFTSMRSFKASKSFRTYSSFKSNENSDNRMQSDIASLAEVDLESLINRKRRPLYVRIVSKQMVGIFITIWVRRSLRRHIEHLNVSTVGVGVMGYIGNKGSITVSMSIYQTLFCFVCTHLTSGEKDGDAVKRSADVHEIHRRTHFNSLSAIGLPKSIYDHERIIWLGDLNYRINLSYEQTKELISKKDWSNLIKYDQLISEFRKGRAFDGWSEGTLNFAPTYKYETNSESYYGEDQSAGRRTPAWCDRILSFGTGMRLLSYKRTELILSDHRPVSASYTVDVEEFSSRKLQRALTLTDAEIEEQDIVTDIGVGHGFSRLRSGEDASYWER</sequence>
<dbReference type="EMBL" id="JBFOLK010000006">
    <property type="protein sequence ID" value="KAL2503738.1"/>
    <property type="molecule type" value="Genomic_DNA"/>
</dbReference>
<evidence type="ECO:0000256" key="1">
    <source>
        <dbReference type="ARBA" id="ARBA00010768"/>
    </source>
</evidence>
<evidence type="ECO:0000256" key="2">
    <source>
        <dbReference type="ARBA" id="ARBA00022801"/>
    </source>
</evidence>
<dbReference type="InterPro" id="IPR036691">
    <property type="entry name" value="Endo/exonu/phosph_ase_sf"/>
</dbReference>
<evidence type="ECO:0000313" key="5">
    <source>
        <dbReference type="EMBL" id="KAL2503738.1"/>
    </source>
</evidence>
<protein>
    <submittedName>
        <fullName evidence="5">DNAse I-like superfamily protein</fullName>
    </submittedName>
</protein>
<feature type="region of interest" description="Disordered" evidence="3">
    <location>
        <begin position="236"/>
        <end position="256"/>
    </location>
</feature>
<keyword evidence="2" id="KW-0378">Hydrolase</keyword>
<evidence type="ECO:0000256" key="3">
    <source>
        <dbReference type="SAM" id="MobiDB-lite"/>
    </source>
</evidence>
<comment type="similarity">
    <text evidence="1">Belongs to the inositol polyphosphate 5-phosphatase family.</text>
</comment>
<dbReference type="PANTHER" id="PTHR45666:SF5">
    <property type="entry name" value="TYPE IV INOSITOL POLYPHOSPHATE 5-PHOSPHATASE 3"/>
    <property type="match status" value="1"/>
</dbReference>
<gene>
    <name evidence="5" type="ORF">Adt_19359</name>
</gene>
<evidence type="ECO:0000313" key="6">
    <source>
        <dbReference type="Proteomes" id="UP001604336"/>
    </source>
</evidence>
<feature type="domain" description="Inositol polyphosphate-related phosphatase" evidence="4">
    <location>
        <begin position="353"/>
        <end position="670"/>
    </location>
</feature>
<feature type="compositionally biased region" description="Basic and acidic residues" evidence="3">
    <location>
        <begin position="111"/>
        <end position="125"/>
    </location>
</feature>
<dbReference type="SUPFAM" id="SSF56219">
    <property type="entry name" value="DNase I-like"/>
    <property type="match status" value="2"/>
</dbReference>